<proteinExistence type="predicted"/>
<sequence length="426" mass="48385">MATTPSAPGHHPVRTLSSAQARRIALAAQGFDRPAPASVGSRQLRSLIGRLGLLQLDSVNVFERSHYLPAFARLGPYDKTQLDRLTFSRRSDHIEYWAHEAAVIPIESWPLMRWRMQRYRDDAMRRDDHWAHTNGPMMEWLRAELADKGPLPASAIEHDANKRSGPWWGWSDVKRGLETMFRWGELVTAGRTRFERSYALPEQILAPDILRREVTEAEAHRQLIEQSARAHGVGTASDLADYYRLKANDALPAIRSLVDEGVLVPVTVESWQRGNRAVPAWMHRDARLPRRIETTALLSPFDPVVWERARAERLFDFHYRIEIYTPAPQRVYGYYSLPLLIDDDIVGRVDLKSDRQNRVLRVQSAWAEPGAPEEAAARLAPLLERTAQWQGLERVEVMRRGTLAEAVASELGLQAQTPTPTPTPTG</sequence>
<evidence type="ECO:0000313" key="2">
    <source>
        <dbReference type="Proteomes" id="UP000317998"/>
    </source>
</evidence>
<gene>
    <name evidence="1" type="ORF">FB562_0335</name>
</gene>
<reference evidence="1 2" key="1">
    <citation type="submission" date="2019-06" db="EMBL/GenBank/DDBJ databases">
        <title>Sequencing the genomes of 1000 actinobacteria strains.</title>
        <authorList>
            <person name="Klenk H.-P."/>
        </authorList>
    </citation>
    <scope>NUCLEOTIDE SEQUENCE [LARGE SCALE GENOMIC DNA]</scope>
    <source>
        <strain evidence="1 2">DSM 26477</strain>
    </source>
</reference>
<dbReference type="PANTHER" id="PTHR30528">
    <property type="entry name" value="CYTOPLASMIC PROTEIN"/>
    <property type="match status" value="1"/>
</dbReference>
<name>A0A542YGR7_9MICO</name>
<organism evidence="1 2">
    <name type="scientific">Homoserinimonas aerilata</name>
    <dbReference type="NCBI Taxonomy" id="1162970"/>
    <lineage>
        <taxon>Bacteria</taxon>
        <taxon>Bacillati</taxon>
        <taxon>Actinomycetota</taxon>
        <taxon>Actinomycetes</taxon>
        <taxon>Micrococcales</taxon>
        <taxon>Microbacteriaceae</taxon>
        <taxon>Homoserinimonas</taxon>
    </lineage>
</organism>
<dbReference type="AlphaFoldDB" id="A0A542YGR7"/>
<comment type="caution">
    <text evidence="1">The sequence shown here is derived from an EMBL/GenBank/DDBJ whole genome shotgun (WGS) entry which is preliminary data.</text>
</comment>
<evidence type="ECO:0008006" key="3">
    <source>
        <dbReference type="Google" id="ProtNLM"/>
    </source>
</evidence>
<dbReference type="RefSeq" id="WP_246081294.1">
    <property type="nucleotide sequence ID" value="NZ_VFOM01000001.1"/>
</dbReference>
<dbReference type="Proteomes" id="UP000317998">
    <property type="component" value="Unassembled WGS sequence"/>
</dbReference>
<dbReference type="InterPro" id="IPR009351">
    <property type="entry name" value="AlkZ-like"/>
</dbReference>
<dbReference type="Pfam" id="PF06224">
    <property type="entry name" value="AlkZ-like"/>
    <property type="match status" value="1"/>
</dbReference>
<keyword evidence="2" id="KW-1185">Reference proteome</keyword>
<dbReference type="PANTHER" id="PTHR30528:SF0">
    <property type="entry name" value="CYTOPLASMIC PROTEIN"/>
    <property type="match status" value="1"/>
</dbReference>
<dbReference type="EMBL" id="VFOM01000001">
    <property type="protein sequence ID" value="TQL47279.1"/>
    <property type="molecule type" value="Genomic_DNA"/>
</dbReference>
<protein>
    <recommendedName>
        <fullName evidence="3">Winged helix-turn-helix protein</fullName>
    </recommendedName>
</protein>
<evidence type="ECO:0000313" key="1">
    <source>
        <dbReference type="EMBL" id="TQL47279.1"/>
    </source>
</evidence>
<accession>A0A542YGR7</accession>